<dbReference type="EMBL" id="JABVED010000024">
    <property type="protein sequence ID" value="MBC6451115.1"/>
    <property type="molecule type" value="Genomic_DNA"/>
</dbReference>
<dbReference type="Proteomes" id="UP000734823">
    <property type="component" value="Unassembled WGS sequence"/>
</dbReference>
<accession>A0ABR7LEP4</accession>
<evidence type="ECO:0000313" key="1">
    <source>
        <dbReference type="EMBL" id="MBC6451115.1"/>
    </source>
</evidence>
<proteinExistence type="predicted"/>
<evidence type="ECO:0000313" key="2">
    <source>
        <dbReference type="Proteomes" id="UP000734823"/>
    </source>
</evidence>
<gene>
    <name evidence="1" type="ORF">GPZ80_28525</name>
</gene>
<reference evidence="1 2" key="1">
    <citation type="submission" date="2020-06" db="EMBL/GenBank/DDBJ databases">
        <title>Actinokineospora xiongansis sp. nov., isolated from soil of Baiyangdian.</title>
        <authorList>
            <person name="Zhang X."/>
        </authorList>
    </citation>
    <scope>NUCLEOTIDE SEQUENCE [LARGE SCALE GENOMIC DNA]</scope>
    <source>
        <strain evidence="1 2">HBU206404</strain>
    </source>
</reference>
<name>A0ABR7LEP4_9PSEU</name>
<organism evidence="1 2">
    <name type="scientific">Actinokineospora xionganensis</name>
    <dbReference type="NCBI Taxonomy" id="2684470"/>
    <lineage>
        <taxon>Bacteria</taxon>
        <taxon>Bacillati</taxon>
        <taxon>Actinomycetota</taxon>
        <taxon>Actinomycetes</taxon>
        <taxon>Pseudonocardiales</taxon>
        <taxon>Pseudonocardiaceae</taxon>
        <taxon>Actinokineospora</taxon>
    </lineage>
</organism>
<protein>
    <submittedName>
        <fullName evidence="1">Uncharacterized protein</fullName>
    </submittedName>
</protein>
<keyword evidence="2" id="KW-1185">Reference proteome</keyword>
<sequence>MVEIRPDVTEADTEARDQGWKRADQARTFTLRHWDYDADRLDGFDYDLGAVLVKAATATGEPELAAILETWHLDPDQFVYPWQTDDPA</sequence>
<comment type="caution">
    <text evidence="1">The sequence shown here is derived from an EMBL/GenBank/DDBJ whole genome shotgun (WGS) entry which is preliminary data.</text>
</comment>